<reference evidence="1 2" key="1">
    <citation type="journal article" date="2016" name="Mol. Biol. Evol.">
        <title>Comparative Genomics of Early-Diverging Mushroom-Forming Fungi Provides Insights into the Origins of Lignocellulose Decay Capabilities.</title>
        <authorList>
            <person name="Nagy L.G."/>
            <person name="Riley R."/>
            <person name="Tritt A."/>
            <person name="Adam C."/>
            <person name="Daum C."/>
            <person name="Floudas D."/>
            <person name="Sun H."/>
            <person name="Yadav J.S."/>
            <person name="Pangilinan J."/>
            <person name="Larsson K.H."/>
            <person name="Matsuura K."/>
            <person name="Barry K."/>
            <person name="Labutti K."/>
            <person name="Kuo R."/>
            <person name="Ohm R.A."/>
            <person name="Bhattacharya S.S."/>
            <person name="Shirouzu T."/>
            <person name="Yoshinaga Y."/>
            <person name="Martin F.M."/>
            <person name="Grigoriev I.V."/>
            <person name="Hibbett D.S."/>
        </authorList>
    </citation>
    <scope>NUCLEOTIDE SEQUENCE [LARGE SCALE GENOMIC DNA]</scope>
    <source>
        <strain evidence="1 2">HHB12029</strain>
    </source>
</reference>
<dbReference type="InterPro" id="IPR036047">
    <property type="entry name" value="F-box-like_dom_sf"/>
</dbReference>
<accession>A0A165C5V0</accession>
<dbReference type="OrthoDB" id="3046363at2759"/>
<dbReference type="Proteomes" id="UP000077266">
    <property type="component" value="Unassembled WGS sequence"/>
</dbReference>
<dbReference type="EMBL" id="KV426360">
    <property type="protein sequence ID" value="KZV81876.1"/>
    <property type="molecule type" value="Genomic_DNA"/>
</dbReference>
<evidence type="ECO:0000313" key="1">
    <source>
        <dbReference type="EMBL" id="KZV81876.1"/>
    </source>
</evidence>
<gene>
    <name evidence="1" type="ORF">EXIGLDRAFT_361150</name>
</gene>
<organism evidence="1 2">
    <name type="scientific">Exidia glandulosa HHB12029</name>
    <dbReference type="NCBI Taxonomy" id="1314781"/>
    <lineage>
        <taxon>Eukaryota</taxon>
        <taxon>Fungi</taxon>
        <taxon>Dikarya</taxon>
        <taxon>Basidiomycota</taxon>
        <taxon>Agaricomycotina</taxon>
        <taxon>Agaricomycetes</taxon>
        <taxon>Auriculariales</taxon>
        <taxon>Exidiaceae</taxon>
        <taxon>Exidia</taxon>
    </lineage>
</organism>
<sequence length="563" mass="62435">MSLVLPDTLMRELDAYVRRVAKHVQDTQDQSKLDELRYSLSRQVAVIVSDVIAARNIQHARSTALAPELWCMIWCELPFASRIHVSHVCRSWRAMALAIPRLWNDVKIVYSDDDAQLQALGPLLQRSASTPVRLHLAALAKGPLGDKLVHINTQLAAHASHIRALRVHVLMNSDLLPALRDVLPTMSSLQHARFEMGDFDAVGDTMADPGIGLARILHLDGGRALGALRVLELDGFLFNQQIPVDLIHVEEVSLHYRYGARPLTPARLNNLLASCPRMKKLHLDLQAGWSNEPVCKLPEDLALELDTVTLEVDDVGSMQDNGGAGVLEYLRSESRRVVAFRFRYDVLRQGEEGYGYGSADVLDWRFAELVGGGPLHVVVGRHGRRGSGIRISDSEGRVREVVSLWETISHDRISSLFAKLAPMIRSLVTDTSAPFQSNQPFPAMSRLTLRFARPSDLIAFGHPEPSTMPALHTLRVELVDAATRAPCRANGNHRVEVESVLALLPRDEDLDVLQLAQVGFCEGDDHSGLAQLRGRVGAIERTVFDERLEDVVGQLGPRNLWSD</sequence>
<name>A0A165C5V0_EXIGL</name>
<dbReference type="Gene3D" id="3.80.10.10">
    <property type="entry name" value="Ribonuclease Inhibitor"/>
    <property type="match status" value="1"/>
</dbReference>
<dbReference type="AlphaFoldDB" id="A0A165C5V0"/>
<keyword evidence="2" id="KW-1185">Reference proteome</keyword>
<dbReference type="SUPFAM" id="SSF81383">
    <property type="entry name" value="F-box domain"/>
    <property type="match status" value="1"/>
</dbReference>
<protein>
    <recommendedName>
        <fullName evidence="3">F-box domain-containing protein</fullName>
    </recommendedName>
</protein>
<dbReference type="InParanoid" id="A0A165C5V0"/>
<proteinExistence type="predicted"/>
<evidence type="ECO:0008006" key="3">
    <source>
        <dbReference type="Google" id="ProtNLM"/>
    </source>
</evidence>
<evidence type="ECO:0000313" key="2">
    <source>
        <dbReference type="Proteomes" id="UP000077266"/>
    </source>
</evidence>
<dbReference type="InterPro" id="IPR032675">
    <property type="entry name" value="LRR_dom_sf"/>
</dbReference>